<dbReference type="InterPro" id="IPR040170">
    <property type="entry name" value="Cytosol_ACT"/>
</dbReference>
<protein>
    <submittedName>
        <fullName evidence="11">Acyl-CoA thioesterase 12</fullName>
    </submittedName>
</protein>
<accession>A0A8D2N748</accession>
<dbReference type="OrthoDB" id="3184331at2759"/>
<gene>
    <name evidence="11" type="primary">ACOT12</name>
</gene>
<dbReference type="GO" id="GO:0052689">
    <property type="term" value="F:carboxylic ester hydrolase activity"/>
    <property type="evidence" value="ECO:0007669"/>
    <property type="project" value="UniProtKB-KW"/>
</dbReference>
<evidence type="ECO:0000259" key="9">
    <source>
        <dbReference type="PROSITE" id="PS50848"/>
    </source>
</evidence>
<keyword evidence="7" id="KW-0443">Lipid metabolism</keyword>
<dbReference type="PROSITE" id="PS51770">
    <property type="entry name" value="HOTDOG_ACOT"/>
    <property type="match status" value="1"/>
</dbReference>
<evidence type="ECO:0000256" key="8">
    <source>
        <dbReference type="SAM" id="MobiDB-lite"/>
    </source>
</evidence>
<dbReference type="InterPro" id="IPR023393">
    <property type="entry name" value="START-like_dom_sf"/>
</dbReference>
<dbReference type="CDD" id="cd03442">
    <property type="entry name" value="BFIT_BACH"/>
    <property type="match status" value="1"/>
</dbReference>
<dbReference type="CTD" id="134526"/>
<feature type="region of interest" description="Disordered" evidence="8">
    <location>
        <begin position="106"/>
        <end position="140"/>
    </location>
</feature>
<dbReference type="SUPFAM" id="SSF54637">
    <property type="entry name" value="Thioesterase/thiol ester dehydrase-isomerase"/>
    <property type="match status" value="2"/>
</dbReference>
<dbReference type="InterPro" id="IPR002913">
    <property type="entry name" value="START_lipid-bd_dom"/>
</dbReference>
<evidence type="ECO:0000259" key="10">
    <source>
        <dbReference type="PROSITE" id="PS51770"/>
    </source>
</evidence>
<feature type="domain" description="HotDog ACOT-type" evidence="10">
    <location>
        <begin position="121"/>
        <end position="238"/>
    </location>
</feature>
<dbReference type="Ensembl" id="ENSZALT00000024313.1">
    <property type="protein sequence ID" value="ENSZALP00000018371.1"/>
    <property type="gene ID" value="ENSZALG00000014709.1"/>
</dbReference>
<dbReference type="GO" id="GO:0003986">
    <property type="term" value="F:acetyl-CoA hydrolase activity"/>
    <property type="evidence" value="ECO:0007669"/>
    <property type="project" value="TreeGrafter"/>
</dbReference>
<keyword evidence="6" id="KW-0276">Fatty acid metabolism</keyword>
<comment type="catalytic activity">
    <reaction evidence="1">
        <text>butanoyl-CoA + H2O = butanoate + CoA + H(+)</text>
        <dbReference type="Rhea" id="RHEA:40111"/>
        <dbReference type="ChEBI" id="CHEBI:15377"/>
        <dbReference type="ChEBI" id="CHEBI:15378"/>
        <dbReference type="ChEBI" id="CHEBI:17968"/>
        <dbReference type="ChEBI" id="CHEBI:57287"/>
        <dbReference type="ChEBI" id="CHEBI:57371"/>
    </reaction>
    <physiologicalReaction direction="left-to-right" evidence="1">
        <dbReference type="Rhea" id="RHEA:40112"/>
    </physiologicalReaction>
</comment>
<dbReference type="SUPFAM" id="SSF55961">
    <property type="entry name" value="Bet v1-like"/>
    <property type="match status" value="1"/>
</dbReference>
<dbReference type="AlphaFoldDB" id="A0A8D2N748"/>
<evidence type="ECO:0000313" key="11">
    <source>
        <dbReference type="Ensembl" id="ENSZALP00000018371.1"/>
    </source>
</evidence>
<dbReference type="InterPro" id="IPR033120">
    <property type="entry name" value="HOTDOG_ACOT"/>
</dbReference>
<dbReference type="GO" id="GO:0006084">
    <property type="term" value="P:acetyl-CoA metabolic process"/>
    <property type="evidence" value="ECO:0007669"/>
    <property type="project" value="TreeGrafter"/>
</dbReference>
<dbReference type="Pfam" id="PF03061">
    <property type="entry name" value="4HBT"/>
    <property type="match status" value="1"/>
</dbReference>
<reference evidence="11" key="2">
    <citation type="submission" date="2025-09" db="UniProtKB">
        <authorList>
            <consortium name="Ensembl"/>
        </authorList>
    </citation>
    <scope>IDENTIFICATION</scope>
</reference>
<dbReference type="GO" id="GO:0006631">
    <property type="term" value="P:fatty acid metabolic process"/>
    <property type="evidence" value="ECO:0007669"/>
    <property type="project" value="UniProtKB-KW"/>
</dbReference>
<dbReference type="PANTHER" id="PTHR11049:SF3">
    <property type="entry name" value="ACETYL-COENZYME A THIOESTERASE"/>
    <property type="match status" value="1"/>
</dbReference>
<keyword evidence="12" id="KW-1185">Reference proteome</keyword>
<dbReference type="Gene3D" id="3.10.129.10">
    <property type="entry name" value="Hotdog Thioesterase"/>
    <property type="match status" value="2"/>
</dbReference>
<evidence type="ECO:0000256" key="7">
    <source>
        <dbReference type="ARBA" id="ARBA00023098"/>
    </source>
</evidence>
<proteinExistence type="predicted"/>
<evidence type="ECO:0000256" key="3">
    <source>
        <dbReference type="ARBA" id="ARBA00022487"/>
    </source>
</evidence>
<dbReference type="GO" id="GO:0005829">
    <property type="term" value="C:cytosol"/>
    <property type="evidence" value="ECO:0007669"/>
    <property type="project" value="TreeGrafter"/>
</dbReference>
<reference evidence="11" key="1">
    <citation type="submission" date="2025-08" db="UniProtKB">
        <authorList>
            <consortium name="Ensembl"/>
        </authorList>
    </citation>
    <scope>IDENTIFICATION</scope>
</reference>
<evidence type="ECO:0000256" key="6">
    <source>
        <dbReference type="ARBA" id="ARBA00022832"/>
    </source>
</evidence>
<evidence type="ECO:0000256" key="5">
    <source>
        <dbReference type="ARBA" id="ARBA00022801"/>
    </source>
</evidence>
<dbReference type="Proteomes" id="UP000694413">
    <property type="component" value="Unassembled WGS sequence"/>
</dbReference>
<keyword evidence="4" id="KW-0677">Repeat</keyword>
<keyword evidence="5" id="KW-0378">Hydrolase</keyword>
<dbReference type="Pfam" id="PF01852">
    <property type="entry name" value="START"/>
    <property type="match status" value="1"/>
</dbReference>
<name>A0A8D2N748_ZONAL</name>
<comment type="pathway">
    <text evidence="2">Lipid metabolism; fatty acid metabolism.</text>
</comment>
<sequence>MDEIVFGDTARVGEILSIRARVDIQVEFSMEVGIEVVVEDVLTNAEKIVSVAYATYGTEPLGGAQIELKPIELQSEEDYLEYFLSLDRSIIRTGYFEAFQQVMQESSDEDPSKAEQSISTEHTHVQSTEAVLHSHTGHQGNTSAGQIMDWVQMVASISASRLCRSRPILKEINRFAFWHPSIEYDHLVFKASVNNTFHSSVEVGVRVEAFTCGEWILDCPHPRHVCSAFLIFSALDDKGEPLTFPRVRPTTQDDVRRFYGAIARKRVLFNSKCVLSAKADKPSDAWDSDNQAYLSYKNIAALTYMVDKTRWKIASDKTQDNIKVFTHEDGATVSVKVEMAVKVPFHAAAFLLSDFKLRPRWDKHYSSCEVLEDVNKREKIYHVISGPTAGCQPMDFVILVSQRQPCQPQMPYTVAVRSVAHKAMPPLLEYSRHQVLCSGFQIHSTSSNSCTVYYLLRLPTGTADKAADASSPVEDTALACIRFLESEYMERWV</sequence>
<feature type="compositionally biased region" description="Polar residues" evidence="8">
    <location>
        <begin position="114"/>
        <end position="129"/>
    </location>
</feature>
<dbReference type="KEGG" id="zab:102061972"/>
<dbReference type="PROSITE" id="PS50848">
    <property type="entry name" value="START"/>
    <property type="match status" value="1"/>
</dbReference>
<keyword evidence="3" id="KW-0719">Serine esterase</keyword>
<feature type="domain" description="START" evidence="9">
    <location>
        <begin position="307"/>
        <end position="493"/>
    </location>
</feature>
<evidence type="ECO:0000313" key="12">
    <source>
        <dbReference type="Proteomes" id="UP000694413"/>
    </source>
</evidence>
<dbReference type="GO" id="GO:0008289">
    <property type="term" value="F:lipid binding"/>
    <property type="evidence" value="ECO:0007669"/>
    <property type="project" value="InterPro"/>
</dbReference>
<dbReference type="InterPro" id="IPR029069">
    <property type="entry name" value="HotDog_dom_sf"/>
</dbReference>
<organism evidence="11 12">
    <name type="scientific">Zonotrichia albicollis</name>
    <name type="common">White-throated sparrow</name>
    <name type="synonym">Fringilla albicollis</name>
    <dbReference type="NCBI Taxonomy" id="44394"/>
    <lineage>
        <taxon>Eukaryota</taxon>
        <taxon>Metazoa</taxon>
        <taxon>Chordata</taxon>
        <taxon>Craniata</taxon>
        <taxon>Vertebrata</taxon>
        <taxon>Euteleostomi</taxon>
        <taxon>Archelosauria</taxon>
        <taxon>Archosauria</taxon>
        <taxon>Dinosauria</taxon>
        <taxon>Saurischia</taxon>
        <taxon>Theropoda</taxon>
        <taxon>Coelurosauria</taxon>
        <taxon>Aves</taxon>
        <taxon>Neognathae</taxon>
        <taxon>Neoaves</taxon>
        <taxon>Telluraves</taxon>
        <taxon>Australaves</taxon>
        <taxon>Passeriformes</taxon>
        <taxon>Passerellidae</taxon>
        <taxon>Zonotrichia</taxon>
    </lineage>
</organism>
<evidence type="ECO:0000256" key="2">
    <source>
        <dbReference type="ARBA" id="ARBA00004872"/>
    </source>
</evidence>
<dbReference type="PANTHER" id="PTHR11049">
    <property type="entry name" value="ACYL COENZYME A THIOESTER HYDROLASE"/>
    <property type="match status" value="1"/>
</dbReference>
<dbReference type="InterPro" id="IPR006683">
    <property type="entry name" value="Thioestr_dom"/>
</dbReference>
<evidence type="ECO:0000256" key="1">
    <source>
        <dbReference type="ARBA" id="ARBA00000295"/>
    </source>
</evidence>
<evidence type="ECO:0000256" key="4">
    <source>
        <dbReference type="ARBA" id="ARBA00022737"/>
    </source>
</evidence>
<dbReference type="Gene3D" id="3.30.530.20">
    <property type="match status" value="1"/>
</dbReference>